<dbReference type="SMART" id="SM00267">
    <property type="entry name" value="GGDEF"/>
    <property type="match status" value="1"/>
</dbReference>
<dbReference type="EMBL" id="CP019236">
    <property type="protein sequence ID" value="APW37714.1"/>
    <property type="molecule type" value="Genomic_DNA"/>
</dbReference>
<accession>A0A1P8JVE6</accession>
<dbReference type="KEGG" id="rhy:RD110_11315"/>
<dbReference type="Gene3D" id="3.20.20.450">
    <property type="entry name" value="EAL domain"/>
    <property type="match status" value="1"/>
</dbReference>
<dbReference type="NCBIfam" id="TIGR00229">
    <property type="entry name" value="sensory_box"/>
    <property type="match status" value="1"/>
</dbReference>
<dbReference type="Gene3D" id="3.30.70.270">
    <property type="match status" value="1"/>
</dbReference>
<keyword evidence="6" id="KW-1185">Reference proteome</keyword>
<feature type="domain" description="PAC" evidence="2">
    <location>
        <begin position="60"/>
        <end position="112"/>
    </location>
</feature>
<dbReference type="SUPFAM" id="SSF55073">
    <property type="entry name" value="Nucleotide cyclase"/>
    <property type="match status" value="1"/>
</dbReference>
<protein>
    <recommendedName>
        <fullName evidence="7">Bifunctional diguanylate cyclase/phosphodiesterase</fullName>
    </recommendedName>
</protein>
<dbReference type="Gene3D" id="3.30.450.20">
    <property type="entry name" value="PAS domain"/>
    <property type="match status" value="1"/>
</dbReference>
<name>A0A1P8JVE6_9BURK</name>
<evidence type="ECO:0000259" key="1">
    <source>
        <dbReference type="PROSITE" id="PS50112"/>
    </source>
</evidence>
<evidence type="ECO:0000313" key="5">
    <source>
        <dbReference type="EMBL" id="APW37714.1"/>
    </source>
</evidence>
<dbReference type="SUPFAM" id="SSF141868">
    <property type="entry name" value="EAL domain-like"/>
    <property type="match status" value="1"/>
</dbReference>
<evidence type="ECO:0000259" key="3">
    <source>
        <dbReference type="PROSITE" id="PS50883"/>
    </source>
</evidence>
<evidence type="ECO:0000259" key="4">
    <source>
        <dbReference type="PROSITE" id="PS50887"/>
    </source>
</evidence>
<dbReference type="FunFam" id="3.20.20.450:FF:000001">
    <property type="entry name" value="Cyclic di-GMP phosphodiesterase yahA"/>
    <property type="match status" value="1"/>
</dbReference>
<evidence type="ECO:0000259" key="2">
    <source>
        <dbReference type="PROSITE" id="PS50113"/>
    </source>
</evidence>
<dbReference type="CDD" id="cd01949">
    <property type="entry name" value="GGDEF"/>
    <property type="match status" value="1"/>
</dbReference>
<dbReference type="PROSITE" id="PS50113">
    <property type="entry name" value="PAC"/>
    <property type="match status" value="1"/>
</dbReference>
<dbReference type="PROSITE" id="PS50883">
    <property type="entry name" value="EAL"/>
    <property type="match status" value="1"/>
</dbReference>
<dbReference type="InterPro" id="IPR029787">
    <property type="entry name" value="Nucleotide_cyclase"/>
</dbReference>
<dbReference type="PANTHER" id="PTHR44757">
    <property type="entry name" value="DIGUANYLATE CYCLASE DGCP"/>
    <property type="match status" value="1"/>
</dbReference>
<dbReference type="InterPro" id="IPR001633">
    <property type="entry name" value="EAL_dom"/>
</dbReference>
<feature type="domain" description="EAL" evidence="3">
    <location>
        <begin position="454"/>
        <end position="709"/>
    </location>
</feature>
<proteinExistence type="predicted"/>
<dbReference type="Pfam" id="PF13426">
    <property type="entry name" value="PAS_9"/>
    <property type="match status" value="1"/>
</dbReference>
<dbReference type="SUPFAM" id="SSF55785">
    <property type="entry name" value="PYP-like sensor domain (PAS domain)"/>
    <property type="match status" value="1"/>
</dbReference>
<dbReference type="SUPFAM" id="SSF55781">
    <property type="entry name" value="GAF domain-like"/>
    <property type="match status" value="1"/>
</dbReference>
<dbReference type="AlphaFoldDB" id="A0A1P8JVE6"/>
<dbReference type="SMART" id="SM00052">
    <property type="entry name" value="EAL"/>
    <property type="match status" value="1"/>
</dbReference>
<dbReference type="NCBIfam" id="TIGR00254">
    <property type="entry name" value="GGDEF"/>
    <property type="match status" value="1"/>
</dbReference>
<dbReference type="Pfam" id="PF00990">
    <property type="entry name" value="GGDEF"/>
    <property type="match status" value="1"/>
</dbReference>
<reference evidence="5 6" key="1">
    <citation type="submission" date="2017-01" db="EMBL/GenBank/DDBJ databases">
        <authorList>
            <person name="Mah S.A."/>
            <person name="Swanson W.J."/>
            <person name="Moy G.W."/>
            <person name="Vacquier V.D."/>
        </authorList>
    </citation>
    <scope>NUCLEOTIDE SEQUENCE [LARGE SCALE GENOMIC DNA]</scope>
    <source>
        <strain evidence="5 6">DCY110</strain>
    </source>
</reference>
<evidence type="ECO:0008006" key="7">
    <source>
        <dbReference type="Google" id="ProtNLM"/>
    </source>
</evidence>
<dbReference type="InterPro" id="IPR043128">
    <property type="entry name" value="Rev_trsase/Diguanyl_cyclase"/>
</dbReference>
<dbReference type="CDD" id="cd01948">
    <property type="entry name" value="EAL"/>
    <property type="match status" value="1"/>
</dbReference>
<dbReference type="InterPro" id="IPR000700">
    <property type="entry name" value="PAS-assoc_C"/>
</dbReference>
<dbReference type="PROSITE" id="PS50887">
    <property type="entry name" value="GGDEF"/>
    <property type="match status" value="1"/>
</dbReference>
<dbReference type="CDD" id="cd00130">
    <property type="entry name" value="PAS"/>
    <property type="match status" value="1"/>
</dbReference>
<evidence type="ECO:0000313" key="6">
    <source>
        <dbReference type="Proteomes" id="UP000186609"/>
    </source>
</evidence>
<feature type="domain" description="GGDEF" evidence="4">
    <location>
        <begin position="313"/>
        <end position="445"/>
    </location>
</feature>
<dbReference type="InterPro" id="IPR052155">
    <property type="entry name" value="Biofilm_reg_signaling"/>
</dbReference>
<dbReference type="InterPro" id="IPR012226">
    <property type="entry name" value="Diguanyl_cyclase/Pdiesterase"/>
</dbReference>
<dbReference type="InterPro" id="IPR000160">
    <property type="entry name" value="GGDEF_dom"/>
</dbReference>
<dbReference type="InterPro" id="IPR029016">
    <property type="entry name" value="GAF-like_dom_sf"/>
</dbReference>
<dbReference type="PANTHER" id="PTHR44757:SF2">
    <property type="entry name" value="BIOFILM ARCHITECTURE MAINTENANCE PROTEIN MBAA"/>
    <property type="match status" value="1"/>
</dbReference>
<organism evidence="5 6">
    <name type="scientific">Rhodoferax koreensis</name>
    <dbReference type="NCBI Taxonomy" id="1842727"/>
    <lineage>
        <taxon>Bacteria</taxon>
        <taxon>Pseudomonadati</taxon>
        <taxon>Pseudomonadota</taxon>
        <taxon>Betaproteobacteria</taxon>
        <taxon>Burkholderiales</taxon>
        <taxon>Comamonadaceae</taxon>
        <taxon>Rhodoferax</taxon>
    </lineage>
</organism>
<dbReference type="InterPro" id="IPR035965">
    <property type="entry name" value="PAS-like_dom_sf"/>
</dbReference>
<dbReference type="Pfam" id="PF00563">
    <property type="entry name" value="EAL"/>
    <property type="match status" value="1"/>
</dbReference>
<gene>
    <name evidence="5" type="ORF">RD110_11315</name>
</gene>
<dbReference type="STRING" id="1842727.RD110_11315"/>
<dbReference type="InterPro" id="IPR035919">
    <property type="entry name" value="EAL_sf"/>
</dbReference>
<sequence>MLLAGPDQRLQFANAGFTRMFGYTEAEVIGHRLIDVLAGRDTDPALIHEIHHRVPSPGGHHNEVLVYTRAGRPLWVSGLVNPVFDDAGRLLHLVYVLSDITLAKIHEVLQYKVLDAMLHEQSLGKVMSLVCLEIERIAPGLAATVLDVAHGGSGTWLRGLAAPSLPAEYADWLQHLVVAPEAVLHCCEERVVVAVPEDLLLDPGANDALDAPYRLLLRQLDMAACWIRPIEAKNGEVLGAFVFYSRAPHHPDAFEQRLVELCTPVCALALEREKTRAHLHQLAFYDVLTGLPNREMLYSQAERELDEVALSVSTLAVLVIDLDRFKLVNDSQGHAAGDALLREVGERLTRCVRGIDLVGRLSGDEFAAILPSCSVEHAAVAAERLLNAIAAPFALEGGVVNPGASIGVAMFPEDGADMDTLLRHADLAMAQAKVDGRNCSRFFNDGMNRVAQERVALESALREALGDGQLCLHYQPQMFCGEGRPLYGVEALARWHHPRFGNVSPERFIPLAEECGLIGAFGEWALTEACRQLADWRSRGIAVPRVAVNLSAQNFQDVGLAVRVAACLRSYGLSPDSLTLEMTERAMLDSAEGVQTSIHAVHSLGVHLSLDDFGTGYSSLSYLHRLPMKELKLDKSFVQDLDDSPAARSLIQSVMHIGEGLGLTVVAEGVETQSQFDFLHDRSCAVVQGYLFARPMPAEQLERWLDERYPPRRSGTGAGVLGL</sequence>
<dbReference type="Gene3D" id="3.30.450.40">
    <property type="match status" value="1"/>
</dbReference>
<feature type="domain" description="PAS" evidence="1">
    <location>
        <begin position="1"/>
        <end position="34"/>
    </location>
</feature>
<dbReference type="PIRSF" id="PIRSF005925">
    <property type="entry name" value="Dos"/>
    <property type="match status" value="1"/>
</dbReference>
<dbReference type="InterPro" id="IPR000014">
    <property type="entry name" value="PAS"/>
</dbReference>
<dbReference type="Proteomes" id="UP000186609">
    <property type="component" value="Chromosome"/>
</dbReference>
<dbReference type="PROSITE" id="PS50112">
    <property type="entry name" value="PAS"/>
    <property type="match status" value="1"/>
</dbReference>